<dbReference type="PANTHER" id="PTHR18901">
    <property type="entry name" value="2-DEOXYGLUCOSE-6-PHOSPHATE PHOSPHATASE 2"/>
    <property type="match status" value="1"/>
</dbReference>
<dbReference type="SFLD" id="SFLDS00003">
    <property type="entry name" value="Haloacid_Dehalogenase"/>
    <property type="match status" value="1"/>
</dbReference>
<dbReference type="GO" id="GO:0016791">
    <property type="term" value="F:phosphatase activity"/>
    <property type="evidence" value="ECO:0007669"/>
    <property type="project" value="TreeGrafter"/>
</dbReference>
<dbReference type="InterPro" id="IPR023214">
    <property type="entry name" value="HAD_sf"/>
</dbReference>
<dbReference type="EMBL" id="HBER01054139">
    <property type="protein sequence ID" value="CAD8551737.1"/>
    <property type="molecule type" value="Transcribed_RNA"/>
</dbReference>
<dbReference type="Gene3D" id="1.10.150.240">
    <property type="entry name" value="Putative phosphatase, domain 2"/>
    <property type="match status" value="1"/>
</dbReference>
<dbReference type="Gene3D" id="3.40.50.1000">
    <property type="entry name" value="HAD superfamily/HAD-like"/>
    <property type="match status" value="1"/>
</dbReference>
<dbReference type="InterPro" id="IPR036412">
    <property type="entry name" value="HAD-like_sf"/>
</dbReference>
<reference evidence="1" key="1">
    <citation type="submission" date="2021-01" db="EMBL/GenBank/DDBJ databases">
        <authorList>
            <person name="Corre E."/>
            <person name="Pelletier E."/>
            <person name="Niang G."/>
            <person name="Scheremetjew M."/>
            <person name="Finn R."/>
            <person name="Kale V."/>
            <person name="Holt S."/>
            <person name="Cochrane G."/>
            <person name="Meng A."/>
            <person name="Brown T."/>
            <person name="Cohen L."/>
        </authorList>
    </citation>
    <scope>NUCLEOTIDE SEQUENCE</scope>
    <source>
        <strain evidence="1">RCC1130</strain>
    </source>
</reference>
<sequence length="236" mass="25531">MAALTGIEGVIFDLDGTLIDYEGASHEALNRPLQRRGRAVSWEQHAKIVGMKPEDWSRLILEDVGVLSSELTADQYAAEYFAEVESLYATIPAWAGTLCLLRQLRARNFPLAIATSTPRPSFEKKMVHHVDILVHMSAVVTGDEVQHGKPAPDIFLEAARRLGCDPARCIVFEDAPAGVTGAHAAGSQAVGLPDPRMPSNAKRLADLRPRWLLADGIGTFDVSSIGAPASPSRRSK</sequence>
<dbReference type="SUPFAM" id="SSF56784">
    <property type="entry name" value="HAD-like"/>
    <property type="match status" value="1"/>
</dbReference>
<proteinExistence type="predicted"/>
<evidence type="ECO:0000313" key="1">
    <source>
        <dbReference type="EMBL" id="CAD8551737.1"/>
    </source>
</evidence>
<accession>A0A7S0P5Y5</accession>
<name>A0A7S0P5Y5_9EUKA</name>
<dbReference type="PANTHER" id="PTHR18901:SF38">
    <property type="entry name" value="PSEUDOURIDINE-5'-PHOSPHATASE"/>
    <property type="match status" value="1"/>
</dbReference>
<dbReference type="PRINTS" id="PR00413">
    <property type="entry name" value="HADHALOGNASE"/>
</dbReference>
<dbReference type="Pfam" id="PF00702">
    <property type="entry name" value="Hydrolase"/>
    <property type="match status" value="1"/>
</dbReference>
<dbReference type="AlphaFoldDB" id="A0A7S0P5Y5"/>
<dbReference type="NCBIfam" id="TIGR01509">
    <property type="entry name" value="HAD-SF-IA-v3"/>
    <property type="match status" value="1"/>
</dbReference>
<organism evidence="1">
    <name type="scientific">Calcidiscus leptoporus</name>
    <dbReference type="NCBI Taxonomy" id="127549"/>
    <lineage>
        <taxon>Eukaryota</taxon>
        <taxon>Haptista</taxon>
        <taxon>Haptophyta</taxon>
        <taxon>Prymnesiophyceae</taxon>
        <taxon>Coccolithales</taxon>
        <taxon>Calcidiscaceae</taxon>
        <taxon>Calcidiscus</taxon>
    </lineage>
</organism>
<protein>
    <submittedName>
        <fullName evidence="1">Uncharacterized protein</fullName>
    </submittedName>
</protein>
<dbReference type="InterPro" id="IPR023198">
    <property type="entry name" value="PGP-like_dom2"/>
</dbReference>
<dbReference type="SFLD" id="SFLDG01135">
    <property type="entry name" value="C1.5.6:_HAD__Beta-PGM__Phospha"/>
    <property type="match status" value="1"/>
</dbReference>
<dbReference type="InterPro" id="IPR006439">
    <property type="entry name" value="HAD-SF_hydro_IA"/>
</dbReference>
<dbReference type="SFLD" id="SFLDG01129">
    <property type="entry name" value="C1.5:_HAD__Beta-PGM__Phosphata"/>
    <property type="match status" value="1"/>
</dbReference>
<gene>
    <name evidence="1" type="ORF">CLEP1334_LOCUS27027</name>
</gene>